<feature type="region of interest" description="Disordered" evidence="1">
    <location>
        <begin position="1"/>
        <end position="63"/>
    </location>
</feature>
<dbReference type="Proteomes" id="UP000265618">
    <property type="component" value="Unassembled WGS sequence"/>
</dbReference>
<dbReference type="EMBL" id="BDIP01005189">
    <property type="protein sequence ID" value="GIQ89574.1"/>
    <property type="molecule type" value="Genomic_DNA"/>
</dbReference>
<evidence type="ECO:0000313" key="3">
    <source>
        <dbReference type="Proteomes" id="UP000265618"/>
    </source>
</evidence>
<gene>
    <name evidence="2" type="ORF">KIPB_012075</name>
</gene>
<sequence length="189" mass="19616">MDGPPCQAGPVLVTDTGTESVTDTEHTHHEGVDGVDPPVSESVHASDSAPSPPPTICAKPVSDIFDTDPSYDTDSHTACDTVMDTACGRAGPTGRAPTHPPASCLHFVPIPTLSRPRGEGVNVTSVYMPCDAGAVTEVHPMAFGVMALTDSGRLYFVGSFSHVSPPDSDHSHSQTPVSVHGIHTTCIAH</sequence>
<proteinExistence type="predicted"/>
<comment type="caution">
    <text evidence="2">The sequence shown here is derived from an EMBL/GenBank/DDBJ whole genome shotgun (WGS) entry which is preliminary data.</text>
</comment>
<name>A0A9K3D5Q6_9EUKA</name>
<evidence type="ECO:0000313" key="2">
    <source>
        <dbReference type="EMBL" id="GIQ89574.1"/>
    </source>
</evidence>
<evidence type="ECO:0000256" key="1">
    <source>
        <dbReference type="SAM" id="MobiDB-lite"/>
    </source>
</evidence>
<feature type="compositionally biased region" description="Basic and acidic residues" evidence="1">
    <location>
        <begin position="23"/>
        <end position="32"/>
    </location>
</feature>
<protein>
    <submittedName>
        <fullName evidence="2">Uncharacterized protein</fullName>
    </submittedName>
</protein>
<feature type="non-terminal residue" evidence="2">
    <location>
        <position position="1"/>
    </location>
</feature>
<accession>A0A9K3D5Q6</accession>
<keyword evidence="3" id="KW-1185">Reference proteome</keyword>
<organism evidence="2 3">
    <name type="scientific">Kipferlia bialata</name>
    <dbReference type="NCBI Taxonomy" id="797122"/>
    <lineage>
        <taxon>Eukaryota</taxon>
        <taxon>Metamonada</taxon>
        <taxon>Carpediemonas-like organisms</taxon>
        <taxon>Kipferlia</taxon>
    </lineage>
</organism>
<dbReference type="AlphaFoldDB" id="A0A9K3D5Q6"/>
<reference evidence="2 3" key="1">
    <citation type="journal article" date="2018" name="PLoS ONE">
        <title>The draft genome of Kipferlia bialata reveals reductive genome evolution in fornicate parasites.</title>
        <authorList>
            <person name="Tanifuji G."/>
            <person name="Takabayashi S."/>
            <person name="Kume K."/>
            <person name="Takagi M."/>
            <person name="Nakayama T."/>
            <person name="Kamikawa R."/>
            <person name="Inagaki Y."/>
            <person name="Hashimoto T."/>
        </authorList>
    </citation>
    <scope>NUCLEOTIDE SEQUENCE [LARGE SCALE GENOMIC DNA]</scope>
    <source>
        <strain evidence="2">NY0173</strain>
    </source>
</reference>